<keyword evidence="3" id="KW-1185">Reference proteome</keyword>
<evidence type="ECO:0000259" key="1">
    <source>
        <dbReference type="Pfam" id="PF03205"/>
    </source>
</evidence>
<dbReference type="Gene3D" id="3.40.50.300">
    <property type="entry name" value="P-loop containing nucleotide triphosphate hydrolases"/>
    <property type="match status" value="1"/>
</dbReference>
<name>A0ABS2RCL0_9BACI</name>
<dbReference type="SUPFAM" id="SSF52540">
    <property type="entry name" value="P-loop containing nucleoside triphosphate hydrolases"/>
    <property type="match status" value="1"/>
</dbReference>
<dbReference type="PANTHER" id="PTHR40072:SF1">
    <property type="entry name" value="MOLYBDOPTERIN-GUANINE DINUCLEOTIDE BIOSYNTHESIS ADAPTER PROTEIN"/>
    <property type="match status" value="1"/>
</dbReference>
<dbReference type="RefSeq" id="WP_077112081.1">
    <property type="nucleotide sequence ID" value="NZ_JAFBFH010000045.1"/>
</dbReference>
<dbReference type="EMBL" id="JAFBFH010000045">
    <property type="protein sequence ID" value="MBM7717382.1"/>
    <property type="molecule type" value="Genomic_DNA"/>
</dbReference>
<evidence type="ECO:0000313" key="3">
    <source>
        <dbReference type="Proteomes" id="UP000823485"/>
    </source>
</evidence>
<dbReference type="InterPro" id="IPR004435">
    <property type="entry name" value="MobB_dom"/>
</dbReference>
<dbReference type="InterPro" id="IPR027417">
    <property type="entry name" value="P-loop_NTPase"/>
</dbReference>
<gene>
    <name evidence="2" type="ORF">JOC94_004410</name>
</gene>
<dbReference type="InterPro" id="IPR052539">
    <property type="entry name" value="MGD_biosynthesis_adapter"/>
</dbReference>
<dbReference type="Proteomes" id="UP000823485">
    <property type="component" value="Unassembled WGS sequence"/>
</dbReference>
<evidence type="ECO:0000313" key="2">
    <source>
        <dbReference type="EMBL" id="MBM7717382.1"/>
    </source>
</evidence>
<reference evidence="2 3" key="1">
    <citation type="submission" date="2021-01" db="EMBL/GenBank/DDBJ databases">
        <title>Genomic Encyclopedia of Type Strains, Phase IV (KMG-IV): sequencing the most valuable type-strain genomes for metagenomic binning, comparative biology and taxonomic classification.</title>
        <authorList>
            <person name="Goeker M."/>
        </authorList>
    </citation>
    <scope>NUCLEOTIDE SEQUENCE [LARGE SCALE GENOMIC DNA]</scope>
    <source>
        <strain evidence="2 3">DSM 105453</strain>
    </source>
</reference>
<feature type="domain" description="Molybdopterin-guanine dinucleotide biosynthesis protein B (MobB)" evidence="1">
    <location>
        <begin position="6"/>
        <end position="136"/>
    </location>
</feature>
<dbReference type="Pfam" id="PF03205">
    <property type="entry name" value="MobB"/>
    <property type="match status" value="1"/>
</dbReference>
<proteinExistence type="predicted"/>
<dbReference type="NCBIfam" id="TIGR00176">
    <property type="entry name" value="mobB"/>
    <property type="match status" value="1"/>
</dbReference>
<comment type="caution">
    <text evidence="2">The sequence shown here is derived from an EMBL/GenBank/DDBJ whole genome shotgun (WGS) entry which is preliminary data.</text>
</comment>
<sequence>MAGAKIFQITGYQNSGKTTVMEQLIATCKIHGLKVGTIKHHGHGGFPERISVQKDSEKHRLAGANVTAVEGNGILHIEAQKSSWELEEIIQLYNDIPVDIILVEGYKHHGYPKAVLLRDNEDVDLLGELHHIEAIICREPLQLGANVPLFLLTELEPFLEWFVGQYVYKEKDRK</sequence>
<organism evidence="2 3">
    <name type="scientific">Siminovitchia thermophila</name>
    <dbReference type="NCBI Taxonomy" id="1245522"/>
    <lineage>
        <taxon>Bacteria</taxon>
        <taxon>Bacillati</taxon>
        <taxon>Bacillota</taxon>
        <taxon>Bacilli</taxon>
        <taxon>Bacillales</taxon>
        <taxon>Bacillaceae</taxon>
        <taxon>Siminovitchia</taxon>
    </lineage>
</organism>
<accession>A0ABS2RCL0</accession>
<protein>
    <submittedName>
        <fullName evidence="2">Molybdopterin-guanine dinucleotide biosynthesis protein B</fullName>
    </submittedName>
</protein>
<dbReference type="PANTHER" id="PTHR40072">
    <property type="entry name" value="MOLYBDOPTERIN-GUANINE DINUCLEOTIDE BIOSYNTHESIS ADAPTER PROTEIN-RELATED"/>
    <property type="match status" value="1"/>
</dbReference>